<protein>
    <submittedName>
        <fullName evidence="5">C2H2-type domain-containing protein</fullName>
    </submittedName>
</protein>
<dbReference type="EMBL" id="UZAN01040238">
    <property type="protein sequence ID" value="VDP68931.1"/>
    <property type="molecule type" value="Genomic_DNA"/>
</dbReference>
<feature type="compositionally biased region" description="Low complexity" evidence="1">
    <location>
        <begin position="795"/>
        <end position="811"/>
    </location>
</feature>
<feature type="domain" description="C2H2-type" evidence="2">
    <location>
        <begin position="1016"/>
        <end position="1039"/>
    </location>
</feature>
<feature type="region of interest" description="Disordered" evidence="1">
    <location>
        <begin position="409"/>
        <end position="514"/>
    </location>
</feature>
<dbReference type="Proteomes" id="UP000272942">
    <property type="component" value="Unassembled WGS sequence"/>
</dbReference>
<feature type="region of interest" description="Disordered" evidence="1">
    <location>
        <begin position="795"/>
        <end position="815"/>
    </location>
</feature>
<feature type="compositionally biased region" description="Basic and acidic residues" evidence="1">
    <location>
        <begin position="475"/>
        <end position="486"/>
    </location>
</feature>
<feature type="compositionally biased region" description="Polar residues" evidence="1">
    <location>
        <begin position="376"/>
        <end position="385"/>
    </location>
</feature>
<feature type="region of interest" description="Disordered" evidence="1">
    <location>
        <begin position="259"/>
        <end position="292"/>
    </location>
</feature>
<dbReference type="InterPro" id="IPR013087">
    <property type="entry name" value="Znf_C2H2_type"/>
</dbReference>
<accession>A0A183A8H8</accession>
<feature type="compositionally biased region" description="Polar residues" evidence="1">
    <location>
        <begin position="414"/>
        <end position="424"/>
    </location>
</feature>
<feature type="region of interest" description="Disordered" evidence="1">
    <location>
        <begin position="332"/>
        <end position="396"/>
    </location>
</feature>
<dbReference type="WBParaSite" id="ECPE_0000326601-mRNA-1">
    <property type="protein sequence ID" value="ECPE_0000326601-mRNA-1"/>
    <property type="gene ID" value="ECPE_0000326601"/>
</dbReference>
<evidence type="ECO:0000256" key="1">
    <source>
        <dbReference type="SAM" id="MobiDB-lite"/>
    </source>
</evidence>
<name>A0A183A8H8_9TREM</name>
<organism evidence="5">
    <name type="scientific">Echinostoma caproni</name>
    <dbReference type="NCBI Taxonomy" id="27848"/>
    <lineage>
        <taxon>Eukaryota</taxon>
        <taxon>Metazoa</taxon>
        <taxon>Spiralia</taxon>
        <taxon>Lophotrochozoa</taxon>
        <taxon>Platyhelminthes</taxon>
        <taxon>Trematoda</taxon>
        <taxon>Digenea</taxon>
        <taxon>Plagiorchiida</taxon>
        <taxon>Echinostomata</taxon>
        <taxon>Echinostomatoidea</taxon>
        <taxon>Echinostomatidae</taxon>
        <taxon>Echinostoma</taxon>
    </lineage>
</organism>
<reference evidence="5" key="1">
    <citation type="submission" date="2016-06" db="UniProtKB">
        <authorList>
            <consortium name="WormBaseParasite"/>
        </authorList>
    </citation>
    <scope>IDENTIFICATION</scope>
</reference>
<evidence type="ECO:0000259" key="2">
    <source>
        <dbReference type="PROSITE" id="PS00028"/>
    </source>
</evidence>
<proteinExistence type="predicted"/>
<feature type="region of interest" description="Disordered" evidence="1">
    <location>
        <begin position="222"/>
        <end position="242"/>
    </location>
</feature>
<evidence type="ECO:0000313" key="4">
    <source>
        <dbReference type="Proteomes" id="UP000272942"/>
    </source>
</evidence>
<feature type="compositionally biased region" description="Polar residues" evidence="1">
    <location>
        <begin position="497"/>
        <end position="511"/>
    </location>
</feature>
<dbReference type="AlphaFoldDB" id="A0A183A8H8"/>
<feature type="region of interest" description="Disordered" evidence="1">
    <location>
        <begin position="162"/>
        <end position="195"/>
    </location>
</feature>
<gene>
    <name evidence="3" type="ORF">ECPE_LOCUS3263</name>
</gene>
<evidence type="ECO:0000313" key="3">
    <source>
        <dbReference type="EMBL" id="VDP68931.1"/>
    </source>
</evidence>
<sequence>MYRRHRQQTHSRSPYRISYVQRGLHPINQQNIGQRRFSSSRFANRPGSNRVSGDYSNWGFGNRRPAIGFSQYASGSMDSIDDLTRSPMWTPDELDKPNGQLRPMMYHHLMHNPYAMPKPGPEFDGLTFVPGKDNEGAFRMDFDKSLPSRHSMFDITQTGPSFVSPAPYPDAYPEQLTQPSPITSPETKSPHPNRRVKSVYVNSNRRFPQTTVLTQAIKQPNDPAQIEEDSAEPTNTFAPEAPEPLRMDYLTHVSRADIRRRIHGSERQRPYSQDRIGPEQTNQNVRRRQGVSEIQQLRESRVKKIISLQDMENIDLFSESEYPVDDNAQSSMRYRQNSADRSNHDPRNPSPEPESRNKSRFPRSGTPVESADSDSQDQPLNSPSLRASKPITGGRLSSVFDPLVEYSEEDIESARTNTPTSGLPQNEGPESIPEAAPIRLKSSPTNNDGMVSNRSLSHSSSRPERLPESGQNNEKSVDDPSNEKQTKRVPLRIIRPGQSSNSEARSASTCETETKLALPVKGRSASMDPLCESSPNDPRAQFLSQANKVSMMPKLVPIEVKSPFGSLEERISARKNAQETICVNKPVRLICLGPLDGFKVEFHYNSQQFGDTCEASQITTPPNWLGVCYGDCNVSVYDLKEHMRYSQSPVIALLPFVSQGASSRWSAFPSVDFDTSNKQSFGLLCVVQEDGNVTLYNVANHRVSGRYAIKQNIKYATLLPQPRVIQNCLSQLVIAVTSLGNLICLQWNLTRYLREKDNERHPQWEAEKHEFGLNIFSRLSDSDCTIPYVCCVAPQPQSSSNPSTGSCSPRSPSTPKRELPIGHFSFIAAALVNSECKHGVTVRLCRWVPRMSQLKLALCVDKTLHCEPDSQLIGITYAETGGAPSICLCLTSDVFWFSNKSADMVSSMKLPVCTQPATLLPSIWPYKFLGSSSQGKPNERLWAATGSRHLLELSAFDSQRRRDLGGRGCLALLYVYPSDSTITALASTFHDDEVVIAGTDQGQINFIPVPNDCYACQIPNCLLGFCSKEDLVFHIVRDHYYSDGSTTVGETSVCMWPNCDYVIKESFERMNYAVSL</sequence>
<keyword evidence="4" id="KW-1185">Reference proteome</keyword>
<evidence type="ECO:0000313" key="5">
    <source>
        <dbReference type="WBParaSite" id="ECPE_0000326601-mRNA-1"/>
    </source>
</evidence>
<reference evidence="3 4" key="2">
    <citation type="submission" date="2018-11" db="EMBL/GenBank/DDBJ databases">
        <authorList>
            <consortium name="Pathogen Informatics"/>
        </authorList>
    </citation>
    <scope>NUCLEOTIDE SEQUENCE [LARGE SCALE GENOMIC DNA]</scope>
    <source>
        <strain evidence="3 4">Egypt</strain>
    </source>
</reference>
<feature type="compositionally biased region" description="Basic and acidic residues" evidence="1">
    <location>
        <begin position="341"/>
        <end position="357"/>
    </location>
</feature>
<dbReference type="PROSITE" id="PS00028">
    <property type="entry name" value="ZINC_FINGER_C2H2_1"/>
    <property type="match status" value="1"/>
</dbReference>
<feature type="compositionally biased region" description="Polar residues" evidence="1">
    <location>
        <begin position="175"/>
        <end position="187"/>
    </location>
</feature>
<feature type="compositionally biased region" description="Basic and acidic residues" evidence="1">
    <location>
        <begin position="259"/>
        <end position="269"/>
    </location>
</feature>
<dbReference type="OrthoDB" id="6247816at2759"/>